<reference evidence="14" key="2">
    <citation type="submission" date="2025-08" db="UniProtKB">
        <authorList>
            <consortium name="Ensembl"/>
        </authorList>
    </citation>
    <scope>IDENTIFICATION</scope>
</reference>
<dbReference type="OMA" id="SATFMLH"/>
<evidence type="ECO:0000256" key="8">
    <source>
        <dbReference type="ARBA" id="ARBA00023157"/>
    </source>
</evidence>
<evidence type="ECO:0000259" key="12">
    <source>
        <dbReference type="PROSITE" id="PS50835"/>
    </source>
</evidence>
<evidence type="ECO:0000256" key="7">
    <source>
        <dbReference type="ARBA" id="ARBA00023136"/>
    </source>
</evidence>
<keyword evidence="5" id="KW-0130">Cell adhesion</keyword>
<evidence type="ECO:0000256" key="1">
    <source>
        <dbReference type="ARBA" id="ARBA00004167"/>
    </source>
</evidence>
<reference evidence="15" key="1">
    <citation type="submission" date="2013-10" db="EMBL/GenBank/DDBJ databases">
        <authorList>
            <person name="Schartl M."/>
            <person name="Warren W."/>
        </authorList>
    </citation>
    <scope>NUCLEOTIDE SEQUENCE [LARGE SCALE GENOMIC DNA]</scope>
    <source>
        <strain evidence="15">female</strain>
    </source>
</reference>
<evidence type="ECO:0000313" key="15">
    <source>
        <dbReference type="Proteomes" id="UP000028760"/>
    </source>
</evidence>
<dbReference type="FunFam" id="2.60.40.10:FF:000032">
    <property type="entry name" value="palladin isoform X1"/>
    <property type="match status" value="1"/>
</dbReference>
<feature type="domain" description="Ig-like" evidence="12">
    <location>
        <begin position="203"/>
        <end position="288"/>
    </location>
</feature>
<dbReference type="SMART" id="SM00408">
    <property type="entry name" value="IGc2"/>
    <property type="match status" value="5"/>
</dbReference>
<keyword evidence="10" id="KW-0393">Immunoglobulin domain</keyword>
<keyword evidence="7 11" id="KW-0472">Membrane</keyword>
<protein>
    <submittedName>
        <fullName evidence="14">Neural cell adhesion molecule 3</fullName>
    </submittedName>
</protein>
<dbReference type="InterPro" id="IPR013098">
    <property type="entry name" value="Ig_I-set"/>
</dbReference>
<dbReference type="AlphaFoldDB" id="A0A087YLQ0"/>
<evidence type="ECO:0000256" key="6">
    <source>
        <dbReference type="ARBA" id="ARBA00022989"/>
    </source>
</evidence>
<keyword evidence="9" id="KW-0325">Glycoprotein</keyword>
<keyword evidence="4" id="KW-0677">Repeat</keyword>
<evidence type="ECO:0000256" key="10">
    <source>
        <dbReference type="ARBA" id="ARBA00023319"/>
    </source>
</evidence>
<dbReference type="InterPro" id="IPR036179">
    <property type="entry name" value="Ig-like_dom_sf"/>
</dbReference>
<feature type="domain" description="Fibronectin type-III" evidence="13">
    <location>
        <begin position="605"/>
        <end position="703"/>
    </location>
</feature>
<dbReference type="PANTHER" id="PTHR12231">
    <property type="entry name" value="CTX-RELATED TYPE I TRANSMEMBRANE PROTEIN"/>
    <property type="match status" value="1"/>
</dbReference>
<dbReference type="InterPro" id="IPR013783">
    <property type="entry name" value="Ig-like_fold"/>
</dbReference>
<dbReference type="InterPro" id="IPR009138">
    <property type="entry name" value="Neural_cell_adh"/>
</dbReference>
<name>A0A087YLQ0_POEFO</name>
<dbReference type="Pfam" id="PF13927">
    <property type="entry name" value="Ig_3"/>
    <property type="match status" value="1"/>
</dbReference>
<feature type="domain" description="Ig-like" evidence="12">
    <location>
        <begin position="297"/>
        <end position="401"/>
    </location>
</feature>
<evidence type="ECO:0000256" key="5">
    <source>
        <dbReference type="ARBA" id="ARBA00022889"/>
    </source>
</evidence>
<dbReference type="GO" id="GO:0007155">
    <property type="term" value="P:cell adhesion"/>
    <property type="evidence" value="ECO:0007669"/>
    <property type="project" value="UniProtKB-KW"/>
</dbReference>
<dbReference type="Gene3D" id="2.60.40.10">
    <property type="entry name" value="Immunoglobulins"/>
    <property type="match status" value="7"/>
</dbReference>
<feature type="domain" description="Fibronectin type-III" evidence="13">
    <location>
        <begin position="501"/>
        <end position="596"/>
    </location>
</feature>
<feature type="transmembrane region" description="Helical" evidence="11">
    <location>
        <begin position="720"/>
        <end position="741"/>
    </location>
</feature>
<dbReference type="PROSITE" id="PS50853">
    <property type="entry name" value="FN3"/>
    <property type="match status" value="2"/>
</dbReference>
<keyword evidence="15" id="KW-1185">Reference proteome</keyword>
<evidence type="ECO:0000313" key="14">
    <source>
        <dbReference type="Ensembl" id="ENSPFOP00000018953.1"/>
    </source>
</evidence>
<keyword evidence="2 11" id="KW-0812">Transmembrane</keyword>
<dbReference type="PANTHER" id="PTHR12231:SF239">
    <property type="entry name" value="NEURAL CELL ADHESION MOLECULE 1"/>
    <property type="match status" value="1"/>
</dbReference>
<dbReference type="SMART" id="SM00060">
    <property type="entry name" value="FN3"/>
    <property type="match status" value="2"/>
</dbReference>
<proteinExistence type="predicted"/>
<evidence type="ECO:0000256" key="11">
    <source>
        <dbReference type="SAM" id="Phobius"/>
    </source>
</evidence>
<dbReference type="EMBL" id="AYCK01000083">
    <property type="status" value="NOT_ANNOTATED_CDS"/>
    <property type="molecule type" value="Genomic_DNA"/>
</dbReference>
<keyword evidence="3" id="KW-0732">Signal</keyword>
<dbReference type="eggNOG" id="KOG3510">
    <property type="taxonomic scope" value="Eukaryota"/>
</dbReference>
<feature type="domain" description="Ig-like" evidence="12">
    <location>
        <begin position="14"/>
        <end position="103"/>
    </location>
</feature>
<feature type="domain" description="Ig-like" evidence="12">
    <location>
        <begin position="109"/>
        <end position="196"/>
    </location>
</feature>
<evidence type="ECO:0000256" key="9">
    <source>
        <dbReference type="ARBA" id="ARBA00023180"/>
    </source>
</evidence>
<dbReference type="InterPro" id="IPR003599">
    <property type="entry name" value="Ig_sub"/>
</dbReference>
<dbReference type="InterPro" id="IPR051170">
    <property type="entry name" value="Neural/epithelial_adhesion"/>
</dbReference>
<sequence>ILHPIDKTKLFFCPGQTIKLEIILSKQDFQVGEEMLLVCKATKEGEMTWHKGGEEIDDEDIVSKLDYTTSKLLIKKASLSDGGTYTCKFESDDGHKADAQSVIYVYEGPSFHGTTTYHEFLEGADGMVPCLVTGRPAVDITWLKDGELIPSTPGVRVRKMSDNTLHIEKVKRSDAGTYICQAQIRGRAIYKQLPVSVVANAPPTVHIREEVKKVIAGPETNVSLLCLVDGLPKPNITWTLILRPIEADPSRHVFNSDHSQLTIQSVVRDDFGEYVCTAKNKIAENSATFMLHVFEPPEVFISEDQHSVNVGERVSVSCNVTGHPQPELHWINKRRDVAATKEGEMTWHKGGEEIDDEDIVSKLDYTTSKLLIKKASLSDGGTYTCKFESDDGHKADAQSVIYVYEGPSFHGTTTYHEFLEGADGMVPCLVTGRPAVDITWLKDGELIPSTQGSSFKIYNTRSLEHLLTFHYNLDDFGEYVCTAKNKIAENSATFMLHVFAQPGPPHYLTVTPGPTSVLFTLKTFPINGGAPIKSFVLQWRKSATDKWEETVVAASIDILAITNLKPYTKYTVRMAAMNDVGQGQFSMENTVRTEGKRNHMHPKGEPDSPALTTSQAVVEGNSFSVPLQQIENGGSPLLYFDVQYEQDTEESERKTLRLPSDANIVSLKDLSFGSDYHLEVRAVNANGSSIPAMFNFTIAEQPGVLPLSFYVSSRMTKGTVVGIVILIFLLVFLAVDATCCYRNRCGLLMAVAGKL</sequence>
<dbReference type="PROSITE" id="PS50835">
    <property type="entry name" value="IG_LIKE"/>
    <property type="match status" value="5"/>
</dbReference>
<dbReference type="GO" id="GO:0005886">
    <property type="term" value="C:plasma membrane"/>
    <property type="evidence" value="ECO:0007669"/>
    <property type="project" value="UniProtKB-ARBA"/>
</dbReference>
<evidence type="ECO:0000259" key="13">
    <source>
        <dbReference type="PROSITE" id="PS50853"/>
    </source>
</evidence>
<dbReference type="InterPro" id="IPR003598">
    <property type="entry name" value="Ig_sub2"/>
</dbReference>
<dbReference type="PRINTS" id="PR01838">
    <property type="entry name" value="NCAMFAMILY"/>
</dbReference>
<dbReference type="InterPro" id="IPR007110">
    <property type="entry name" value="Ig-like_dom"/>
</dbReference>
<keyword evidence="6 11" id="KW-1133">Transmembrane helix</keyword>
<organism evidence="14 15">
    <name type="scientific">Poecilia formosa</name>
    <name type="common">Amazon molly</name>
    <name type="synonym">Limia formosa</name>
    <dbReference type="NCBI Taxonomy" id="48698"/>
    <lineage>
        <taxon>Eukaryota</taxon>
        <taxon>Metazoa</taxon>
        <taxon>Chordata</taxon>
        <taxon>Craniata</taxon>
        <taxon>Vertebrata</taxon>
        <taxon>Euteleostomi</taxon>
        <taxon>Actinopterygii</taxon>
        <taxon>Neopterygii</taxon>
        <taxon>Teleostei</taxon>
        <taxon>Neoteleostei</taxon>
        <taxon>Acanthomorphata</taxon>
        <taxon>Ovalentaria</taxon>
        <taxon>Atherinomorphae</taxon>
        <taxon>Cyprinodontiformes</taxon>
        <taxon>Poeciliidae</taxon>
        <taxon>Poeciliinae</taxon>
        <taxon>Poecilia</taxon>
    </lineage>
</organism>
<comment type="subcellular location">
    <subcellularLocation>
        <location evidence="1">Membrane</location>
        <topology evidence="1">Single-pass membrane protein</topology>
    </subcellularLocation>
</comment>
<dbReference type="Ensembl" id="ENSPFOT00000018975.1">
    <property type="protein sequence ID" value="ENSPFOP00000018953.1"/>
    <property type="gene ID" value="ENSPFOG00000018831.1"/>
</dbReference>
<accession>A0A087YLQ0</accession>
<evidence type="ECO:0000256" key="4">
    <source>
        <dbReference type="ARBA" id="ARBA00022737"/>
    </source>
</evidence>
<feature type="domain" description="Ig-like" evidence="12">
    <location>
        <begin position="407"/>
        <end position="493"/>
    </location>
</feature>
<dbReference type="SMART" id="SM00409">
    <property type="entry name" value="IG"/>
    <property type="match status" value="5"/>
</dbReference>
<evidence type="ECO:0000256" key="3">
    <source>
        <dbReference type="ARBA" id="ARBA00022729"/>
    </source>
</evidence>
<dbReference type="SUPFAM" id="SSF48726">
    <property type="entry name" value="Immunoglobulin"/>
    <property type="match status" value="5"/>
</dbReference>
<dbReference type="STRING" id="48698.ENSPFOP00000018953"/>
<dbReference type="Pfam" id="PF07679">
    <property type="entry name" value="I-set"/>
    <property type="match status" value="4"/>
</dbReference>
<keyword evidence="8" id="KW-1015">Disulfide bond</keyword>
<dbReference type="CDD" id="cd00063">
    <property type="entry name" value="FN3"/>
    <property type="match status" value="2"/>
</dbReference>
<reference evidence="14" key="3">
    <citation type="submission" date="2025-09" db="UniProtKB">
        <authorList>
            <consortium name="Ensembl"/>
        </authorList>
    </citation>
    <scope>IDENTIFICATION</scope>
</reference>
<dbReference type="GeneTree" id="ENSGT00940000166537"/>
<dbReference type="SUPFAM" id="SSF49265">
    <property type="entry name" value="Fibronectin type III"/>
    <property type="match status" value="1"/>
</dbReference>
<dbReference type="Pfam" id="PF00041">
    <property type="entry name" value="fn3"/>
    <property type="match status" value="2"/>
</dbReference>
<dbReference type="InterPro" id="IPR003961">
    <property type="entry name" value="FN3_dom"/>
</dbReference>
<dbReference type="CDD" id="cd00096">
    <property type="entry name" value="Ig"/>
    <property type="match status" value="3"/>
</dbReference>
<dbReference type="Proteomes" id="UP000028760">
    <property type="component" value="Unassembled WGS sequence"/>
</dbReference>
<evidence type="ECO:0000256" key="2">
    <source>
        <dbReference type="ARBA" id="ARBA00022692"/>
    </source>
</evidence>
<dbReference type="InterPro" id="IPR036116">
    <property type="entry name" value="FN3_sf"/>
</dbReference>